<dbReference type="SUPFAM" id="SSF52540">
    <property type="entry name" value="P-loop containing nucleoside triphosphate hydrolases"/>
    <property type="match status" value="1"/>
</dbReference>
<protein>
    <recommendedName>
        <fullName evidence="15">ABC transporter ATP-binding protein</fullName>
    </recommendedName>
</protein>
<feature type="transmembrane region" description="Helical" evidence="10">
    <location>
        <begin position="275"/>
        <end position="295"/>
    </location>
</feature>
<dbReference type="Proteomes" id="UP000006810">
    <property type="component" value="Chromosome"/>
</dbReference>
<evidence type="ECO:0000256" key="8">
    <source>
        <dbReference type="ARBA" id="ARBA00022989"/>
    </source>
</evidence>
<keyword evidence="9 10" id="KW-0472">Membrane</keyword>
<evidence type="ECO:0000256" key="5">
    <source>
        <dbReference type="ARBA" id="ARBA00022692"/>
    </source>
</evidence>
<keyword evidence="4" id="KW-1003">Cell membrane</keyword>
<dbReference type="Gene3D" id="3.40.50.300">
    <property type="entry name" value="P-loop containing nucleotide triphosphate hydrolases"/>
    <property type="match status" value="1"/>
</dbReference>
<gene>
    <name evidence="13" type="ordered locus">MBIO_0855</name>
</gene>
<evidence type="ECO:0000256" key="9">
    <source>
        <dbReference type="ARBA" id="ARBA00023136"/>
    </source>
</evidence>
<feature type="transmembrane region" description="Helical" evidence="10">
    <location>
        <begin position="34"/>
        <end position="65"/>
    </location>
</feature>
<dbReference type="PANTHER" id="PTHR43394">
    <property type="entry name" value="ATP-DEPENDENT PERMEASE MDL1, MITOCHONDRIAL"/>
    <property type="match status" value="1"/>
</dbReference>
<comment type="subcellular location">
    <subcellularLocation>
        <location evidence="1">Cell membrane</location>
        <topology evidence="1">Multi-pass membrane protein</topology>
    </subcellularLocation>
</comment>
<evidence type="ECO:0000256" key="4">
    <source>
        <dbReference type="ARBA" id="ARBA00022475"/>
    </source>
</evidence>
<dbReference type="SMART" id="SM00382">
    <property type="entry name" value="AAA"/>
    <property type="match status" value="1"/>
</dbReference>
<dbReference type="InterPro" id="IPR003593">
    <property type="entry name" value="AAA+_ATPase"/>
</dbReference>
<evidence type="ECO:0000256" key="1">
    <source>
        <dbReference type="ARBA" id="ARBA00004651"/>
    </source>
</evidence>
<evidence type="ECO:0000259" key="12">
    <source>
        <dbReference type="PROSITE" id="PS50929"/>
    </source>
</evidence>
<keyword evidence="3" id="KW-0813">Transport</keyword>
<reference evidence="13 14" key="1">
    <citation type="journal article" date="2009" name="Curr. Microbiol.">
        <title>Molecular cloning and expression of a novel cholinephosphotransferase involved in glycoglycerophospholipid biosynthesis of Mycoplasma fermentans.</title>
        <authorList>
            <person name="Ishida N."/>
            <person name="Irikura D."/>
            <person name="Matsuda K."/>
            <person name="Sato S."/>
            <person name="Asano K."/>
        </authorList>
    </citation>
    <scope>NUCLEOTIDE SEQUENCE [LARGE SCALE GENOMIC DNA]</scope>
    <source>
        <strain evidence="14">ATCC 19989 / NBRC 14854 / NCTC 10117 / PG18</strain>
    </source>
</reference>
<evidence type="ECO:0000256" key="2">
    <source>
        <dbReference type="ARBA" id="ARBA00005417"/>
    </source>
</evidence>
<dbReference type="eggNOG" id="COG1132">
    <property type="taxonomic scope" value="Bacteria"/>
</dbReference>
<dbReference type="GO" id="GO:0016887">
    <property type="term" value="F:ATP hydrolysis activity"/>
    <property type="evidence" value="ECO:0007669"/>
    <property type="project" value="InterPro"/>
</dbReference>
<dbReference type="Pfam" id="PF00664">
    <property type="entry name" value="ABC_membrane"/>
    <property type="match status" value="1"/>
</dbReference>
<dbReference type="GO" id="GO:0005524">
    <property type="term" value="F:ATP binding"/>
    <property type="evidence" value="ECO:0007669"/>
    <property type="project" value="UniProtKB-KW"/>
</dbReference>
<feature type="transmembrane region" description="Helical" evidence="10">
    <location>
        <begin position="85"/>
        <end position="105"/>
    </location>
</feature>
<organism evidence="13 14">
    <name type="scientific">Mycoplasmopsis fermentans (strain ATCC 19989 / NBRC 14854 / NCTC 10117 / PG18)</name>
    <name type="common">Mycoplasma fermentans</name>
    <dbReference type="NCBI Taxonomy" id="496833"/>
    <lineage>
        <taxon>Bacteria</taxon>
        <taxon>Bacillati</taxon>
        <taxon>Mycoplasmatota</taxon>
        <taxon>Mycoplasmoidales</taxon>
        <taxon>Metamycoplasmataceae</taxon>
        <taxon>Mycoplasmopsis</taxon>
    </lineage>
</organism>
<evidence type="ECO:0000313" key="13">
    <source>
        <dbReference type="EMBL" id="BAH70120.1"/>
    </source>
</evidence>
<comment type="similarity">
    <text evidence="2">Belongs to the ABC transporter superfamily.</text>
</comment>
<dbReference type="AlphaFoldDB" id="C4XG48"/>
<dbReference type="GO" id="GO:0015421">
    <property type="term" value="F:ABC-type oligopeptide transporter activity"/>
    <property type="evidence" value="ECO:0007669"/>
    <property type="project" value="TreeGrafter"/>
</dbReference>
<keyword evidence="14" id="KW-1185">Reference proteome</keyword>
<evidence type="ECO:0000256" key="3">
    <source>
        <dbReference type="ARBA" id="ARBA00022448"/>
    </source>
</evidence>
<dbReference type="PROSITE" id="PS50929">
    <property type="entry name" value="ABC_TM1F"/>
    <property type="match status" value="1"/>
</dbReference>
<dbReference type="InterPro" id="IPR039421">
    <property type="entry name" value="Type_1_exporter"/>
</dbReference>
<dbReference type="InterPro" id="IPR011527">
    <property type="entry name" value="ABC1_TM_dom"/>
</dbReference>
<evidence type="ECO:0000256" key="6">
    <source>
        <dbReference type="ARBA" id="ARBA00022741"/>
    </source>
</evidence>
<dbReference type="InterPro" id="IPR027417">
    <property type="entry name" value="P-loop_NTPase"/>
</dbReference>
<dbReference type="HOGENOM" id="CLU_000604_84_4_14"/>
<feature type="domain" description="ABC transmembrane type-1" evidence="12">
    <location>
        <begin position="46"/>
        <end position="341"/>
    </location>
</feature>
<dbReference type="KEGG" id="mfp:MBIO_0855"/>
<evidence type="ECO:0008006" key="15">
    <source>
        <dbReference type="Google" id="ProtNLM"/>
    </source>
</evidence>
<keyword evidence="5 10" id="KW-0812">Transmembrane</keyword>
<dbReference type="InterPro" id="IPR003439">
    <property type="entry name" value="ABC_transporter-like_ATP-bd"/>
</dbReference>
<accession>C4XG48</accession>
<evidence type="ECO:0000256" key="10">
    <source>
        <dbReference type="SAM" id="Phobius"/>
    </source>
</evidence>
<feature type="transmembrane region" description="Helical" evidence="10">
    <location>
        <begin position="174"/>
        <end position="207"/>
    </location>
</feature>
<feature type="domain" description="ABC transporter" evidence="11">
    <location>
        <begin position="375"/>
        <end position="612"/>
    </location>
</feature>
<keyword evidence="8 10" id="KW-1133">Transmembrane helix</keyword>
<dbReference type="FunFam" id="3.40.50.300:FF:000221">
    <property type="entry name" value="Multidrug ABC transporter ATP-binding protein"/>
    <property type="match status" value="1"/>
</dbReference>
<dbReference type="SUPFAM" id="SSF90123">
    <property type="entry name" value="ABC transporter transmembrane region"/>
    <property type="match status" value="1"/>
</dbReference>
<evidence type="ECO:0000259" key="11">
    <source>
        <dbReference type="PROSITE" id="PS50893"/>
    </source>
</evidence>
<keyword evidence="7" id="KW-0067">ATP-binding</keyword>
<name>C4XG48_MYCFP</name>
<dbReference type="PANTHER" id="PTHR43394:SF1">
    <property type="entry name" value="ATP-BINDING CASSETTE SUB-FAMILY B MEMBER 10, MITOCHONDRIAL"/>
    <property type="match status" value="1"/>
</dbReference>
<dbReference type="PROSITE" id="PS50893">
    <property type="entry name" value="ABC_TRANSPORTER_2"/>
    <property type="match status" value="1"/>
</dbReference>
<dbReference type="EMBL" id="AP009608">
    <property type="protein sequence ID" value="BAH70120.1"/>
    <property type="molecule type" value="Genomic_DNA"/>
</dbReference>
<evidence type="ECO:0000256" key="7">
    <source>
        <dbReference type="ARBA" id="ARBA00022840"/>
    </source>
</evidence>
<feature type="transmembrane region" description="Helical" evidence="10">
    <location>
        <begin position="332"/>
        <end position="351"/>
    </location>
</feature>
<keyword evidence="6" id="KW-0547">Nucleotide-binding</keyword>
<dbReference type="PATRIC" id="fig|496833.3.peg.452"/>
<dbReference type="GO" id="GO:0005886">
    <property type="term" value="C:plasma membrane"/>
    <property type="evidence" value="ECO:0007669"/>
    <property type="project" value="UniProtKB-SubCell"/>
</dbReference>
<evidence type="ECO:0000313" key="14">
    <source>
        <dbReference type="Proteomes" id="UP000006810"/>
    </source>
</evidence>
<sequence>MINMAKNKQKEKKFSTWRLFKLVYDFLDKKDKKLVIIGGFICFWNAVFYVGGTTLTGVIISLFFSQKMFDASGKVIPGAFDVKGFIIWNSILAIFFICYAIVRFIQSRILIAIAYKAATKMRKVAMEKLIEMPVSFYDKEKSGDLISVLINDINNLANSFVQMFNETWNNIFNVILSILAMAFVGFTLTAIVIPLSVLFFSLGYFMISKARKSYVLVQQDFGDLNAYVEEMLTNSKITQTFDRQETAEKNFKKITHDIYWHSFKGDVCIKFFDPWFIISTNLLVLLISLFAIIFNIKNVPTLSIFSFFSKADAGFMIAYTSLLWNYTGTLQVFFNVIFSIQIGLASTKRVFRLLELELPTKIKNSIELKDIEGHIEFRNVCFRYDKNSSKYQLKNATFEALPGQIIAIVGPTGAGKTTIINLLSKFYEYEEGSIKIDGVELTKITKKNLRDLMSVVLQDSFMFNETIMDNLKVASDKITNQEVYEMASLTSAHNFIQKLEKGYDTVIENSGQSLSQGERQLLSITRALLGKKKVLILDEATSNVDSNTEQIIQKALQEELMKDRTSIVIAHRLSTIKNADLILVVDDGQIIEQGNHASLMEAKGYYFNLYENQFK</sequence>
<proteinExistence type="inferred from homology"/>
<dbReference type="InterPro" id="IPR036640">
    <property type="entry name" value="ABC1_TM_sf"/>
</dbReference>
<dbReference type="Pfam" id="PF00005">
    <property type="entry name" value="ABC_tran"/>
    <property type="match status" value="1"/>
</dbReference>
<dbReference type="Gene3D" id="1.20.1560.10">
    <property type="entry name" value="ABC transporter type 1, transmembrane domain"/>
    <property type="match status" value="1"/>
</dbReference>